<evidence type="ECO:0000313" key="2">
    <source>
        <dbReference type="Proteomes" id="UP001172386"/>
    </source>
</evidence>
<keyword evidence="2" id="KW-1185">Reference proteome</keyword>
<evidence type="ECO:0000313" key="1">
    <source>
        <dbReference type="EMBL" id="KAJ9657567.1"/>
    </source>
</evidence>
<comment type="caution">
    <text evidence="1">The sequence shown here is derived from an EMBL/GenBank/DDBJ whole genome shotgun (WGS) entry which is preliminary data.</text>
</comment>
<dbReference type="EMBL" id="JAPDRQ010000062">
    <property type="protein sequence ID" value="KAJ9657567.1"/>
    <property type="molecule type" value="Genomic_DNA"/>
</dbReference>
<reference evidence="1" key="1">
    <citation type="submission" date="2022-10" db="EMBL/GenBank/DDBJ databases">
        <title>Culturing micro-colonial fungi from biological soil crusts in the Mojave desert and describing Neophaeococcomyces mojavensis, and introducing the new genera and species Taxawa tesnikishii.</title>
        <authorList>
            <person name="Kurbessoian T."/>
            <person name="Stajich J.E."/>
        </authorList>
    </citation>
    <scope>NUCLEOTIDE SEQUENCE</scope>
    <source>
        <strain evidence="1">JES_112</strain>
    </source>
</reference>
<dbReference type="Proteomes" id="UP001172386">
    <property type="component" value="Unassembled WGS sequence"/>
</dbReference>
<proteinExistence type="predicted"/>
<gene>
    <name evidence="1" type="ORF">H2198_004213</name>
</gene>
<accession>A0ACC3A948</accession>
<sequence>MDDPATTISEVDLTRLLPTCQRCRRLRRKCDTQLPACRLCQKGKAECTFFDHALQQTLPRSYVHSLLNRLGRLRSVQTTISGGTLDPNTVAPALTGAYTEHARTISTHSIDPQTHHVWQPRNNQVSFDKHFSLEDANPTCWQFFGSSSAYALAVEVVVHAQARFGRLTHPENYTSPEFKLNKVVFESLELSANRPIPSRQDIESLVDLYINSTNVINGYSNPTQIATEVDTYLRVRSQSTPLKTLTGLEAHAFFRIAMICAISSANRSRHHHSPCAADAKSFYVEAIQCTEEVTSDISLDALQALLLLILFTFFYPHRGDVWKLLDYACRLSVELNIHSEPNDDYESQESRQRRRSIFWGLYSLERTFGQHTGRPSDLPEEIITAEYPAALTHNSIDPTFTQYMLVSHYYRLIYLRSEIFRVLYMPALAPELPRSWYEDRLEDFVNWRNEVADIIAAQNGQVGMGTMQVEMGFNTSINFLFQALLHRALAATKSSEAIHNPSNTDLVIPRESYDAAVNSIEFYDRVFSAPEGTPEGDYPVTIVSAHYIHQATLTIMAHVLLAIDGRLPLVVFSRTRGMDGQITSDGTEEAPPIDFSNIREISEVCLALLEQCAARWRGMVGLFDLFREMHEKVLPALLAD</sequence>
<organism evidence="1 2">
    <name type="scientific">Neophaeococcomyces mojaviensis</name>
    <dbReference type="NCBI Taxonomy" id="3383035"/>
    <lineage>
        <taxon>Eukaryota</taxon>
        <taxon>Fungi</taxon>
        <taxon>Dikarya</taxon>
        <taxon>Ascomycota</taxon>
        <taxon>Pezizomycotina</taxon>
        <taxon>Eurotiomycetes</taxon>
        <taxon>Chaetothyriomycetidae</taxon>
        <taxon>Chaetothyriales</taxon>
        <taxon>Chaetothyriales incertae sedis</taxon>
        <taxon>Neophaeococcomyces</taxon>
    </lineage>
</organism>
<protein>
    <submittedName>
        <fullName evidence="1">Uncharacterized protein</fullName>
    </submittedName>
</protein>
<name>A0ACC3A948_9EURO</name>